<accession>A0ABD3VNC8</accession>
<dbReference type="Proteomes" id="UP001634394">
    <property type="component" value="Unassembled WGS sequence"/>
</dbReference>
<organism evidence="1 2">
    <name type="scientific">Sinanodonta woodiana</name>
    <name type="common">Chinese pond mussel</name>
    <name type="synonym">Anodonta woodiana</name>
    <dbReference type="NCBI Taxonomy" id="1069815"/>
    <lineage>
        <taxon>Eukaryota</taxon>
        <taxon>Metazoa</taxon>
        <taxon>Spiralia</taxon>
        <taxon>Lophotrochozoa</taxon>
        <taxon>Mollusca</taxon>
        <taxon>Bivalvia</taxon>
        <taxon>Autobranchia</taxon>
        <taxon>Heteroconchia</taxon>
        <taxon>Palaeoheterodonta</taxon>
        <taxon>Unionida</taxon>
        <taxon>Unionoidea</taxon>
        <taxon>Unionidae</taxon>
        <taxon>Unioninae</taxon>
        <taxon>Sinanodonta</taxon>
    </lineage>
</organism>
<comment type="caution">
    <text evidence="1">The sequence shown here is derived from an EMBL/GenBank/DDBJ whole genome shotgun (WGS) entry which is preliminary data.</text>
</comment>
<dbReference type="EMBL" id="JBJQND010000011">
    <property type="protein sequence ID" value="KAL3862208.1"/>
    <property type="molecule type" value="Genomic_DNA"/>
</dbReference>
<proteinExistence type="predicted"/>
<reference evidence="1 2" key="1">
    <citation type="submission" date="2024-11" db="EMBL/GenBank/DDBJ databases">
        <title>Chromosome-level genome assembly of the freshwater bivalve Anodonta woodiana.</title>
        <authorList>
            <person name="Chen X."/>
        </authorList>
    </citation>
    <scope>NUCLEOTIDE SEQUENCE [LARGE SCALE GENOMIC DNA]</scope>
    <source>
        <strain evidence="1">MN2024</strain>
        <tissue evidence="1">Gills</tissue>
    </source>
</reference>
<sequence length="91" mass="10473">MMNHEFLGTPTSVERQHVTDLQVKQKATLRDECKETVASISEPVAGTSYIRLTGQEEKEKFRTILYESDKDDNEFEQQRGRTLQISGKILI</sequence>
<evidence type="ECO:0000313" key="2">
    <source>
        <dbReference type="Proteomes" id="UP001634394"/>
    </source>
</evidence>
<evidence type="ECO:0000313" key="1">
    <source>
        <dbReference type="EMBL" id="KAL3862208.1"/>
    </source>
</evidence>
<name>A0ABD3VNC8_SINWO</name>
<protein>
    <submittedName>
        <fullName evidence="1">Uncharacterized protein</fullName>
    </submittedName>
</protein>
<gene>
    <name evidence="1" type="ORF">ACJMK2_008195</name>
</gene>
<keyword evidence="2" id="KW-1185">Reference proteome</keyword>
<dbReference type="AlphaFoldDB" id="A0ABD3VNC8"/>